<dbReference type="EMBL" id="JAVDQD010000001">
    <property type="protein sequence ID" value="MDR6238042.1"/>
    <property type="molecule type" value="Genomic_DNA"/>
</dbReference>
<evidence type="ECO:0000256" key="2">
    <source>
        <dbReference type="SAM" id="MobiDB-lite"/>
    </source>
</evidence>
<dbReference type="InterPro" id="IPR011990">
    <property type="entry name" value="TPR-like_helical_dom_sf"/>
</dbReference>
<evidence type="ECO:0000256" key="1">
    <source>
        <dbReference type="PROSITE-ProRule" id="PRU00339"/>
    </source>
</evidence>
<feature type="repeat" description="TPR" evidence="1">
    <location>
        <begin position="412"/>
        <end position="445"/>
    </location>
</feature>
<dbReference type="PANTHER" id="PTHR22550">
    <property type="entry name" value="SPORE GERMINATION PROTEIN"/>
    <property type="match status" value="1"/>
</dbReference>
<keyword evidence="6" id="KW-1185">Reference proteome</keyword>
<dbReference type="Pfam" id="PF00515">
    <property type="entry name" value="TPR_1"/>
    <property type="match status" value="1"/>
</dbReference>
<dbReference type="Gene3D" id="1.25.40.10">
    <property type="entry name" value="Tetratricopeptide repeat domain"/>
    <property type="match status" value="1"/>
</dbReference>
<dbReference type="InterPro" id="IPR050768">
    <property type="entry name" value="UPF0353/GerABKA_families"/>
</dbReference>
<dbReference type="InterPro" id="IPR036465">
    <property type="entry name" value="vWFA_dom_sf"/>
</dbReference>
<feature type="compositionally biased region" description="Basic and acidic residues" evidence="2">
    <location>
        <begin position="498"/>
        <end position="507"/>
    </location>
</feature>
<evidence type="ECO:0000259" key="4">
    <source>
        <dbReference type="SMART" id="SM00327"/>
    </source>
</evidence>
<dbReference type="Proteomes" id="UP001185092">
    <property type="component" value="Unassembled WGS sequence"/>
</dbReference>
<accession>A0AAE3XKE4</accession>
<dbReference type="Gene3D" id="3.40.50.410">
    <property type="entry name" value="von Willebrand factor, type A domain"/>
    <property type="match status" value="1"/>
</dbReference>
<feature type="domain" description="VWFA" evidence="4">
    <location>
        <begin position="99"/>
        <end position="313"/>
    </location>
</feature>
<dbReference type="SMART" id="SM00327">
    <property type="entry name" value="VWA"/>
    <property type="match status" value="1"/>
</dbReference>
<keyword evidence="3" id="KW-0472">Membrane</keyword>
<gene>
    <name evidence="5" type="ORF">HNQ88_001018</name>
</gene>
<dbReference type="InterPro" id="IPR019734">
    <property type="entry name" value="TPR_rpt"/>
</dbReference>
<keyword evidence="3" id="KW-1133">Transmembrane helix</keyword>
<comment type="caution">
    <text evidence="5">The sequence shown here is derived from an EMBL/GenBank/DDBJ whole genome shotgun (WGS) entry which is preliminary data.</text>
</comment>
<dbReference type="PROSITE" id="PS50005">
    <property type="entry name" value="TPR"/>
    <property type="match status" value="1"/>
</dbReference>
<evidence type="ECO:0000313" key="5">
    <source>
        <dbReference type="EMBL" id="MDR6238042.1"/>
    </source>
</evidence>
<dbReference type="AlphaFoldDB" id="A0AAE3XKE4"/>
<feature type="transmembrane region" description="Helical" evidence="3">
    <location>
        <begin position="20"/>
        <end position="38"/>
    </location>
</feature>
<sequence>MFWSELNIDWEAFHFLRETVLWLLIPLLVIYVLSVWGVRDSVKWSRVIPAHLKPYLVKKGSENLKLGLLTLSFLAMTIGILGLAGPTWDKVQVPGQKVESPMVIALDLSQSMLCDDVQPTRLDRAKFKIRDLIKQDPKARIALMVFAGSSHTVVPLTKDYKIIESYLEGLSPSIMPLRGSDIASALNMTDTIVGSIEAPSTLVFLTDDFTDESFEMFQNYSTKFNGEVVIMPMSTPTGAEVPAFNGRGALRVDGKVVYSSLDQEIVKKLESKEGITISPLTLDDSDMEIIADNVRSELVFQSEKNEEKDQWIDRGYWLMIPLVVIVLMLFRKGVVLYSLSILMLCAGCSYDRPTKFNDLWASKDYQGQVLQDHEKYELAAERYQNPLRKGIAYYKSGDYANAIKAFSEDTTAMGQYNLGLAYYKSGNLEGAEISFQKALELDPAMSIAVENSEVVSQLMQGENEVSLEQAQEANNEKGNAQNLENTSPEDLGGGGQEATKEDMEKGRLEETVATDIRLGKELEEVPEDLGAIGKQDMQKILIRDTEDDPTSFLRKKFAYQVKEEKIATKNPDKVW</sequence>
<feature type="region of interest" description="Disordered" evidence="2">
    <location>
        <begin position="460"/>
        <end position="507"/>
    </location>
</feature>
<dbReference type="RefSeq" id="WP_309937514.1">
    <property type="nucleotide sequence ID" value="NZ_AP025305.1"/>
</dbReference>
<dbReference type="PROSITE" id="PS50293">
    <property type="entry name" value="TPR_REGION"/>
    <property type="match status" value="1"/>
</dbReference>
<feature type="transmembrane region" description="Helical" evidence="3">
    <location>
        <begin position="66"/>
        <end position="88"/>
    </location>
</feature>
<name>A0AAE3XKE4_9BACT</name>
<dbReference type="Pfam" id="PF13519">
    <property type="entry name" value="VWA_2"/>
    <property type="match status" value="1"/>
</dbReference>
<dbReference type="SUPFAM" id="SSF53300">
    <property type="entry name" value="vWA-like"/>
    <property type="match status" value="1"/>
</dbReference>
<feature type="compositionally biased region" description="Polar residues" evidence="2">
    <location>
        <begin position="466"/>
        <end position="488"/>
    </location>
</feature>
<evidence type="ECO:0000313" key="6">
    <source>
        <dbReference type="Proteomes" id="UP001185092"/>
    </source>
</evidence>
<protein>
    <submittedName>
        <fullName evidence="5">Ca-activated chloride channel family protein</fullName>
    </submittedName>
</protein>
<dbReference type="SMART" id="SM00028">
    <property type="entry name" value="TPR"/>
    <property type="match status" value="1"/>
</dbReference>
<organism evidence="5 6">
    <name type="scientific">Aureibacter tunicatorum</name>
    <dbReference type="NCBI Taxonomy" id="866807"/>
    <lineage>
        <taxon>Bacteria</taxon>
        <taxon>Pseudomonadati</taxon>
        <taxon>Bacteroidota</taxon>
        <taxon>Cytophagia</taxon>
        <taxon>Cytophagales</taxon>
        <taxon>Persicobacteraceae</taxon>
        <taxon>Aureibacter</taxon>
    </lineage>
</organism>
<dbReference type="SUPFAM" id="SSF48452">
    <property type="entry name" value="TPR-like"/>
    <property type="match status" value="1"/>
</dbReference>
<keyword evidence="3" id="KW-0812">Transmembrane</keyword>
<dbReference type="InterPro" id="IPR002035">
    <property type="entry name" value="VWF_A"/>
</dbReference>
<reference evidence="5" key="1">
    <citation type="submission" date="2023-07" db="EMBL/GenBank/DDBJ databases">
        <title>Genomic Encyclopedia of Type Strains, Phase IV (KMG-IV): sequencing the most valuable type-strain genomes for metagenomic binning, comparative biology and taxonomic classification.</title>
        <authorList>
            <person name="Goeker M."/>
        </authorList>
    </citation>
    <scope>NUCLEOTIDE SEQUENCE</scope>
    <source>
        <strain evidence="5">DSM 26174</strain>
    </source>
</reference>
<proteinExistence type="predicted"/>
<evidence type="ECO:0000256" key="3">
    <source>
        <dbReference type="SAM" id="Phobius"/>
    </source>
</evidence>
<keyword evidence="1" id="KW-0802">TPR repeat</keyword>
<dbReference type="PANTHER" id="PTHR22550:SF14">
    <property type="entry name" value="VWFA DOMAIN-CONTAINING PROTEIN"/>
    <property type="match status" value="1"/>
</dbReference>